<dbReference type="PANTHER" id="PTHR33279">
    <property type="entry name" value="SULFUR CARRIER PROTEIN YEDF-RELATED"/>
    <property type="match status" value="1"/>
</dbReference>
<dbReference type="Proteomes" id="UP001596042">
    <property type="component" value="Unassembled WGS sequence"/>
</dbReference>
<evidence type="ECO:0000256" key="1">
    <source>
        <dbReference type="ARBA" id="ARBA00008984"/>
    </source>
</evidence>
<dbReference type="CDD" id="cd00291">
    <property type="entry name" value="SirA_YedF_YeeD"/>
    <property type="match status" value="1"/>
</dbReference>
<dbReference type="PANTHER" id="PTHR33279:SF6">
    <property type="entry name" value="SULFUR CARRIER PROTEIN YEDF-RELATED"/>
    <property type="match status" value="1"/>
</dbReference>
<organism evidence="3 4">
    <name type="scientific">Daeguia caeni</name>
    <dbReference type="NCBI Taxonomy" id="439612"/>
    <lineage>
        <taxon>Bacteria</taxon>
        <taxon>Pseudomonadati</taxon>
        <taxon>Pseudomonadota</taxon>
        <taxon>Alphaproteobacteria</taxon>
        <taxon>Hyphomicrobiales</taxon>
        <taxon>Brucellaceae</taxon>
        <taxon>Daeguia</taxon>
    </lineage>
</organism>
<protein>
    <submittedName>
        <fullName evidence="3">Sulfurtransferase TusA family protein</fullName>
    </submittedName>
</protein>
<sequence>MENPRQIMLKEDEIPVYDLRGLKCPLPVLKTRNHLKKLPSGTLIWIETTDPLSDIDLPHFCFEDGHELLRQEQIDHVHRFLIRKK</sequence>
<dbReference type="Gene3D" id="3.30.110.40">
    <property type="entry name" value="TusA-like domain"/>
    <property type="match status" value="1"/>
</dbReference>
<gene>
    <name evidence="3" type="ORF">ACFO1V_14880</name>
</gene>
<dbReference type="Pfam" id="PF01206">
    <property type="entry name" value="TusA"/>
    <property type="match status" value="1"/>
</dbReference>
<proteinExistence type="inferred from homology"/>
<dbReference type="SUPFAM" id="SSF64307">
    <property type="entry name" value="SirA-like"/>
    <property type="match status" value="1"/>
</dbReference>
<comment type="caution">
    <text evidence="3">The sequence shown here is derived from an EMBL/GenBank/DDBJ whole genome shotgun (WGS) entry which is preliminary data.</text>
</comment>
<name>A0ABV9H818_9HYPH</name>
<accession>A0ABV9H818</accession>
<dbReference type="EMBL" id="JBHSEL010000126">
    <property type="protein sequence ID" value="MFC4626471.1"/>
    <property type="molecule type" value="Genomic_DNA"/>
</dbReference>
<keyword evidence="4" id="KW-1185">Reference proteome</keyword>
<evidence type="ECO:0000313" key="3">
    <source>
        <dbReference type="EMBL" id="MFC4626471.1"/>
    </source>
</evidence>
<evidence type="ECO:0000259" key="2">
    <source>
        <dbReference type="Pfam" id="PF01206"/>
    </source>
</evidence>
<dbReference type="InterPro" id="IPR036868">
    <property type="entry name" value="TusA-like_sf"/>
</dbReference>
<feature type="domain" description="UPF0033" evidence="2">
    <location>
        <begin position="17"/>
        <end position="84"/>
    </location>
</feature>
<reference evidence="4" key="1">
    <citation type="journal article" date="2019" name="Int. J. Syst. Evol. Microbiol.">
        <title>The Global Catalogue of Microorganisms (GCM) 10K type strain sequencing project: providing services to taxonomists for standard genome sequencing and annotation.</title>
        <authorList>
            <consortium name="The Broad Institute Genomics Platform"/>
            <consortium name="The Broad Institute Genome Sequencing Center for Infectious Disease"/>
            <person name="Wu L."/>
            <person name="Ma J."/>
        </authorList>
    </citation>
    <scope>NUCLEOTIDE SEQUENCE [LARGE SCALE GENOMIC DNA]</scope>
    <source>
        <strain evidence="4">CGMCC 1.15731</strain>
    </source>
</reference>
<comment type="similarity">
    <text evidence="1">Belongs to the sulfur carrier protein TusA family.</text>
</comment>
<dbReference type="InterPro" id="IPR001455">
    <property type="entry name" value="TusA-like"/>
</dbReference>
<dbReference type="RefSeq" id="WP_374830571.1">
    <property type="nucleotide sequence ID" value="NZ_JBHEEZ010000005.1"/>
</dbReference>
<evidence type="ECO:0000313" key="4">
    <source>
        <dbReference type="Proteomes" id="UP001596042"/>
    </source>
</evidence>